<name>A0A158NDI6_ATTCE</name>
<evidence type="ECO:0000256" key="3">
    <source>
        <dbReference type="ARBA" id="ARBA00022801"/>
    </source>
</evidence>
<keyword evidence="8" id="KW-0732">Signal</keyword>
<dbReference type="OrthoDB" id="5565075at2759"/>
<evidence type="ECO:0000256" key="6">
    <source>
        <dbReference type="ARBA" id="ARBA00024195"/>
    </source>
</evidence>
<dbReference type="GO" id="GO:0006508">
    <property type="term" value="P:proteolysis"/>
    <property type="evidence" value="ECO:0007669"/>
    <property type="project" value="UniProtKB-KW"/>
</dbReference>
<sequence>MNLKNVKIFLHFLISLTICQYIQSKSHAYTHTPNYNFVKGLSNYGDQITKIAGGQYARLGDFPYMVVVHQILGNGNVGQCGGTILSKRWILTAAHCAEKYPRRFLVVFGIVNIPYGIRYGTYQGPGGSMIATQAFVHPHYSSGLNDIALIYMPRDIPFSRTIRPINLAYEDSENFDGKSAFVIGWGIDHTNSKASTRLKYAALPVIKNTVCRQFWYQITEKEVCTAPGLGRDACQGDSGGPLIVMENGMDIQIGIVSYGDAYCPSNTPGVFTRVSSYTNWIHEIMMKSFNTDYTF</sequence>
<dbReference type="FunCoup" id="A0A158NDI6">
    <property type="interactions" value="6"/>
</dbReference>
<dbReference type="SMART" id="SM00020">
    <property type="entry name" value="Tryp_SPc"/>
    <property type="match status" value="1"/>
</dbReference>
<keyword evidence="3 7" id="KW-0378">Hydrolase</keyword>
<dbReference type="InterPro" id="IPR009003">
    <property type="entry name" value="Peptidase_S1_PA"/>
</dbReference>
<dbReference type="PRINTS" id="PR00722">
    <property type="entry name" value="CHYMOTRYPSIN"/>
</dbReference>
<evidence type="ECO:0000256" key="4">
    <source>
        <dbReference type="ARBA" id="ARBA00022825"/>
    </source>
</evidence>
<dbReference type="eggNOG" id="KOG3627">
    <property type="taxonomic scope" value="Eukaryota"/>
</dbReference>
<keyword evidence="5" id="KW-1015">Disulfide bond</keyword>
<dbReference type="InterPro" id="IPR018114">
    <property type="entry name" value="TRYPSIN_HIS"/>
</dbReference>
<dbReference type="AlphaFoldDB" id="A0A158NDI6"/>
<dbReference type="Proteomes" id="UP000005205">
    <property type="component" value="Unassembled WGS sequence"/>
</dbReference>
<dbReference type="InterPro" id="IPR033116">
    <property type="entry name" value="TRYPSIN_SER"/>
</dbReference>
<accession>A0A158NDI6</accession>
<dbReference type="InterPro" id="IPR001254">
    <property type="entry name" value="Trypsin_dom"/>
</dbReference>
<dbReference type="KEGG" id="acep:105618677"/>
<feature type="domain" description="Peptidase S1" evidence="9">
    <location>
        <begin position="51"/>
        <end position="286"/>
    </location>
</feature>
<evidence type="ECO:0000259" key="9">
    <source>
        <dbReference type="PROSITE" id="PS50240"/>
    </source>
</evidence>
<organism evidence="10 11">
    <name type="scientific">Atta cephalotes</name>
    <name type="common">Leafcutter ant</name>
    <dbReference type="NCBI Taxonomy" id="12957"/>
    <lineage>
        <taxon>Eukaryota</taxon>
        <taxon>Metazoa</taxon>
        <taxon>Ecdysozoa</taxon>
        <taxon>Arthropoda</taxon>
        <taxon>Hexapoda</taxon>
        <taxon>Insecta</taxon>
        <taxon>Pterygota</taxon>
        <taxon>Neoptera</taxon>
        <taxon>Endopterygota</taxon>
        <taxon>Hymenoptera</taxon>
        <taxon>Apocrita</taxon>
        <taxon>Aculeata</taxon>
        <taxon>Formicoidea</taxon>
        <taxon>Formicidae</taxon>
        <taxon>Myrmicinae</taxon>
        <taxon>Atta</taxon>
    </lineage>
</organism>
<dbReference type="CDD" id="cd00190">
    <property type="entry name" value="Tryp_SPc"/>
    <property type="match status" value="1"/>
</dbReference>
<gene>
    <name evidence="10" type="primary">105618677</name>
</gene>
<dbReference type="InParanoid" id="A0A158NDI6"/>
<dbReference type="EnsemblMetazoa" id="XM_012200204.1">
    <property type="protein sequence ID" value="XP_012055594.1"/>
    <property type="gene ID" value="LOC105618677"/>
</dbReference>
<dbReference type="PROSITE" id="PS50240">
    <property type="entry name" value="TRYPSIN_DOM"/>
    <property type="match status" value="1"/>
</dbReference>
<dbReference type="EMBL" id="ADTU01012613">
    <property type="status" value="NOT_ANNOTATED_CDS"/>
    <property type="molecule type" value="Genomic_DNA"/>
</dbReference>
<dbReference type="GO" id="GO:0005576">
    <property type="term" value="C:extracellular region"/>
    <property type="evidence" value="ECO:0007669"/>
    <property type="project" value="UniProtKB-SubCell"/>
</dbReference>
<dbReference type="PANTHER" id="PTHR24256">
    <property type="entry name" value="TRYPTASE-RELATED"/>
    <property type="match status" value="1"/>
</dbReference>
<evidence type="ECO:0000313" key="11">
    <source>
        <dbReference type="Proteomes" id="UP000005205"/>
    </source>
</evidence>
<keyword evidence="4 7" id="KW-0720">Serine protease</keyword>
<reference evidence="11" key="1">
    <citation type="journal article" date="2011" name="PLoS Genet.">
        <title>The genome sequence of the leaf-cutter ant Atta cephalotes reveals insights into its obligate symbiotic lifestyle.</title>
        <authorList>
            <person name="Suen G."/>
            <person name="Teiling C."/>
            <person name="Li L."/>
            <person name="Holt C."/>
            <person name="Abouheif E."/>
            <person name="Bornberg-Bauer E."/>
            <person name="Bouffard P."/>
            <person name="Caldera E.J."/>
            <person name="Cash E."/>
            <person name="Cavanaugh A."/>
            <person name="Denas O."/>
            <person name="Elhaik E."/>
            <person name="Fave M.J."/>
            <person name="Gadau J."/>
            <person name="Gibson J.D."/>
            <person name="Graur D."/>
            <person name="Grubbs K.J."/>
            <person name="Hagen D.E."/>
            <person name="Harkins T.T."/>
            <person name="Helmkampf M."/>
            <person name="Hu H."/>
            <person name="Johnson B.R."/>
            <person name="Kim J."/>
            <person name="Marsh S.E."/>
            <person name="Moeller J.A."/>
            <person name="Munoz-Torres M.C."/>
            <person name="Murphy M.C."/>
            <person name="Naughton M.C."/>
            <person name="Nigam S."/>
            <person name="Overson R."/>
            <person name="Rajakumar R."/>
            <person name="Reese J.T."/>
            <person name="Scott J.J."/>
            <person name="Smith C.R."/>
            <person name="Tao S."/>
            <person name="Tsutsui N.D."/>
            <person name="Viljakainen L."/>
            <person name="Wissler L."/>
            <person name="Yandell M.D."/>
            <person name="Zimmer F."/>
            <person name="Taylor J."/>
            <person name="Slater S.C."/>
            <person name="Clifton S.W."/>
            <person name="Warren W.C."/>
            <person name="Elsik C.G."/>
            <person name="Smith C.D."/>
            <person name="Weinstock G.M."/>
            <person name="Gerardo N.M."/>
            <person name="Currie C.R."/>
        </authorList>
    </citation>
    <scope>NUCLEOTIDE SEQUENCE [LARGE SCALE GENOMIC DNA]</scope>
</reference>
<dbReference type="InterPro" id="IPR051487">
    <property type="entry name" value="Ser/Thr_Proteases_Immune/Dev"/>
</dbReference>
<keyword evidence="2 7" id="KW-0645">Protease</keyword>
<dbReference type="InterPro" id="IPR001314">
    <property type="entry name" value="Peptidase_S1A"/>
</dbReference>
<dbReference type="InterPro" id="IPR043504">
    <property type="entry name" value="Peptidase_S1_PA_chymotrypsin"/>
</dbReference>
<dbReference type="Gene3D" id="2.40.10.10">
    <property type="entry name" value="Trypsin-like serine proteases"/>
    <property type="match status" value="1"/>
</dbReference>
<evidence type="ECO:0000313" key="10">
    <source>
        <dbReference type="EnsemblMetazoa" id="XP_012055594.1"/>
    </source>
</evidence>
<dbReference type="GO" id="GO:0004252">
    <property type="term" value="F:serine-type endopeptidase activity"/>
    <property type="evidence" value="ECO:0007669"/>
    <property type="project" value="InterPro"/>
</dbReference>
<comment type="similarity">
    <text evidence="6">Belongs to the peptidase S1 family. CLIP subfamily.</text>
</comment>
<evidence type="ECO:0000256" key="2">
    <source>
        <dbReference type="ARBA" id="ARBA00022670"/>
    </source>
</evidence>
<dbReference type="Pfam" id="PF00089">
    <property type="entry name" value="Trypsin"/>
    <property type="match status" value="1"/>
</dbReference>
<evidence type="ECO:0000256" key="5">
    <source>
        <dbReference type="ARBA" id="ARBA00023157"/>
    </source>
</evidence>
<dbReference type="SUPFAM" id="SSF50494">
    <property type="entry name" value="Trypsin-like serine proteases"/>
    <property type="match status" value="1"/>
</dbReference>
<proteinExistence type="inferred from homology"/>
<reference evidence="10" key="2">
    <citation type="submission" date="2016-04" db="UniProtKB">
        <authorList>
            <consortium name="EnsemblMetazoa"/>
        </authorList>
    </citation>
    <scope>IDENTIFICATION</scope>
</reference>
<feature type="chain" id="PRO_5007628992" description="Peptidase S1 domain-containing protein" evidence="8">
    <location>
        <begin position="25"/>
        <end position="295"/>
    </location>
</feature>
<dbReference type="FunFam" id="2.40.10.10:FF:000036">
    <property type="entry name" value="Trypsin beta"/>
    <property type="match status" value="1"/>
</dbReference>
<feature type="signal peptide" evidence="8">
    <location>
        <begin position="1"/>
        <end position="24"/>
    </location>
</feature>
<evidence type="ECO:0000256" key="8">
    <source>
        <dbReference type="SAM" id="SignalP"/>
    </source>
</evidence>
<keyword evidence="11" id="KW-1185">Reference proteome</keyword>
<dbReference type="PROSITE" id="PS00134">
    <property type="entry name" value="TRYPSIN_HIS"/>
    <property type="match status" value="1"/>
</dbReference>
<dbReference type="PROSITE" id="PS00135">
    <property type="entry name" value="TRYPSIN_SER"/>
    <property type="match status" value="1"/>
</dbReference>
<evidence type="ECO:0000256" key="1">
    <source>
        <dbReference type="ARBA" id="ARBA00004239"/>
    </source>
</evidence>
<comment type="subcellular location">
    <subcellularLocation>
        <location evidence="1">Secreted</location>
        <location evidence="1">Extracellular space</location>
    </subcellularLocation>
</comment>
<protein>
    <recommendedName>
        <fullName evidence="9">Peptidase S1 domain-containing protein</fullName>
    </recommendedName>
</protein>
<evidence type="ECO:0000256" key="7">
    <source>
        <dbReference type="RuleBase" id="RU363034"/>
    </source>
</evidence>